<dbReference type="Proteomes" id="UP000272428">
    <property type="component" value="Unassembled WGS sequence"/>
</dbReference>
<keyword evidence="2" id="KW-1185">Reference proteome</keyword>
<dbReference type="AlphaFoldDB" id="A0A495SNI8"/>
<reference evidence="1 2" key="1">
    <citation type="submission" date="2018-10" db="EMBL/GenBank/DDBJ databases">
        <title>Genomic Encyclopedia of Archaeal and Bacterial Type Strains, Phase II (KMG-II): from individual species to whole genera.</title>
        <authorList>
            <person name="Goeker M."/>
        </authorList>
    </citation>
    <scope>NUCLEOTIDE SEQUENCE [LARGE SCALE GENOMIC DNA]</scope>
    <source>
        <strain evidence="1 2">DSM 14219</strain>
    </source>
</reference>
<organism evidence="1 2">
    <name type="scientific">Chryseobacterium defluvii</name>
    <dbReference type="NCBI Taxonomy" id="160396"/>
    <lineage>
        <taxon>Bacteria</taxon>
        <taxon>Pseudomonadati</taxon>
        <taxon>Bacteroidota</taxon>
        <taxon>Flavobacteriia</taxon>
        <taxon>Flavobacteriales</taxon>
        <taxon>Weeksellaceae</taxon>
        <taxon>Chryseobacterium group</taxon>
        <taxon>Chryseobacterium</taxon>
    </lineage>
</organism>
<gene>
    <name evidence="1" type="ORF">BCF58_0211</name>
</gene>
<comment type="caution">
    <text evidence="1">The sequence shown here is derived from an EMBL/GenBank/DDBJ whole genome shotgun (WGS) entry which is preliminary data.</text>
</comment>
<proteinExistence type="predicted"/>
<accession>A0A495SNI8</accession>
<evidence type="ECO:0000313" key="1">
    <source>
        <dbReference type="EMBL" id="RKT01000.1"/>
    </source>
</evidence>
<protein>
    <submittedName>
        <fullName evidence="1">Uncharacterized protein</fullName>
    </submittedName>
</protein>
<dbReference type="EMBL" id="RBXB01000001">
    <property type="protein sequence ID" value="RKT01000.1"/>
    <property type="molecule type" value="Genomic_DNA"/>
</dbReference>
<sequence>MDKNGNPIFNSEKIESFNFENVEIISSYYTIKDNIDNKQSSVFINENPSLDDYWNFSTKLPTYYFMIADKGNVKGMLMLIPKKEDDSFFYNIIILGKNENFQVASKLKGKITENRAKELAGIKKTNAIVNDDVLKFGNKDFQILKYHDVIEEVKIIAKEKIIDNHDNENSNIEEYIKTESKGGKLDFKNTVEKYDGAFINFEGVLYNKKDFAILMWGAAVKKNGIKELNKAKLLWQEINERELTEPELKALRKGFETNF</sequence>
<name>A0A495SNI8_9FLAO</name>
<evidence type="ECO:0000313" key="2">
    <source>
        <dbReference type="Proteomes" id="UP000272428"/>
    </source>
</evidence>